<evidence type="ECO:0000313" key="1">
    <source>
        <dbReference type="EMBL" id="MBW0492365.1"/>
    </source>
</evidence>
<evidence type="ECO:0008006" key="3">
    <source>
        <dbReference type="Google" id="ProtNLM"/>
    </source>
</evidence>
<sequence length="190" mass="22116">MKDSSLGPFTIIKLIGKNAMEVILTEEFSRKHPVFPVSLAKPYFHTKEDKFPSKENTTTPPDIVKVEGLPGLVKKFLKARKIRLNGKDQRWYLVRFKNQTTDKDSWLAEAAISIGNLHLRRFRGSRKIQKSHQDEPFFVGRVYQAVTQNHRTSMTAKYHKPMVKLKYHHSMQLSQISSKGIKRKMKLAYF</sequence>
<dbReference type="OrthoDB" id="4360000at2759"/>
<gene>
    <name evidence="1" type="ORF">O181_032080</name>
</gene>
<comment type="caution">
    <text evidence="1">The sequence shown here is derived from an EMBL/GenBank/DDBJ whole genome shotgun (WGS) entry which is preliminary data.</text>
</comment>
<reference evidence="1" key="1">
    <citation type="submission" date="2021-03" db="EMBL/GenBank/DDBJ databases">
        <title>Draft genome sequence of rust myrtle Austropuccinia psidii MF-1, a brazilian biotype.</title>
        <authorList>
            <person name="Quecine M.C."/>
            <person name="Pachon D.M.R."/>
            <person name="Bonatelli M.L."/>
            <person name="Correr F.H."/>
            <person name="Franceschini L.M."/>
            <person name="Leite T.F."/>
            <person name="Margarido G.R.A."/>
            <person name="Almeida C.A."/>
            <person name="Ferrarezi J.A."/>
            <person name="Labate C.A."/>
        </authorList>
    </citation>
    <scope>NUCLEOTIDE SEQUENCE</scope>
    <source>
        <strain evidence="1">MF-1</strain>
    </source>
</reference>
<keyword evidence="2" id="KW-1185">Reference proteome</keyword>
<name>A0A9Q3D0D0_9BASI</name>
<organism evidence="1 2">
    <name type="scientific">Austropuccinia psidii MF-1</name>
    <dbReference type="NCBI Taxonomy" id="1389203"/>
    <lineage>
        <taxon>Eukaryota</taxon>
        <taxon>Fungi</taxon>
        <taxon>Dikarya</taxon>
        <taxon>Basidiomycota</taxon>
        <taxon>Pucciniomycotina</taxon>
        <taxon>Pucciniomycetes</taxon>
        <taxon>Pucciniales</taxon>
        <taxon>Sphaerophragmiaceae</taxon>
        <taxon>Austropuccinia</taxon>
    </lineage>
</organism>
<dbReference type="InterPro" id="IPR016197">
    <property type="entry name" value="Chromo-like_dom_sf"/>
</dbReference>
<dbReference type="SUPFAM" id="SSF54160">
    <property type="entry name" value="Chromo domain-like"/>
    <property type="match status" value="1"/>
</dbReference>
<accession>A0A9Q3D0D0</accession>
<proteinExistence type="predicted"/>
<dbReference type="AlphaFoldDB" id="A0A9Q3D0D0"/>
<protein>
    <recommendedName>
        <fullName evidence="3">Chromo domain-containing protein</fullName>
    </recommendedName>
</protein>
<evidence type="ECO:0000313" key="2">
    <source>
        <dbReference type="Proteomes" id="UP000765509"/>
    </source>
</evidence>
<dbReference type="Proteomes" id="UP000765509">
    <property type="component" value="Unassembled WGS sequence"/>
</dbReference>
<dbReference type="EMBL" id="AVOT02011551">
    <property type="protein sequence ID" value="MBW0492365.1"/>
    <property type="molecule type" value="Genomic_DNA"/>
</dbReference>